<comment type="caution">
    <text evidence="8">The sequence shown here is derived from an EMBL/GenBank/DDBJ whole genome shotgun (WGS) entry which is preliminary data.</text>
</comment>
<dbReference type="Pfam" id="PF01029">
    <property type="entry name" value="NusB"/>
    <property type="match status" value="1"/>
</dbReference>
<dbReference type="InterPro" id="IPR035926">
    <property type="entry name" value="NusB-like_sf"/>
</dbReference>
<evidence type="ECO:0000256" key="6">
    <source>
        <dbReference type="HAMAP-Rule" id="MF_00073"/>
    </source>
</evidence>
<dbReference type="PANTHER" id="PTHR11078">
    <property type="entry name" value="N UTILIZATION SUBSTANCE PROTEIN B-RELATED"/>
    <property type="match status" value="1"/>
</dbReference>
<dbReference type="NCBIfam" id="TIGR01951">
    <property type="entry name" value="nusB"/>
    <property type="match status" value="1"/>
</dbReference>
<evidence type="ECO:0000259" key="7">
    <source>
        <dbReference type="Pfam" id="PF01029"/>
    </source>
</evidence>
<evidence type="ECO:0000256" key="5">
    <source>
        <dbReference type="ARBA" id="ARBA00023163"/>
    </source>
</evidence>
<protein>
    <recommendedName>
        <fullName evidence="6">Transcription antitermination protein NusB</fullName>
    </recommendedName>
    <alternativeName>
        <fullName evidence="6">Antitermination factor NusB</fullName>
    </alternativeName>
</protein>
<evidence type="ECO:0000313" key="9">
    <source>
        <dbReference type="Proteomes" id="UP000034228"/>
    </source>
</evidence>
<dbReference type="RefSeq" id="WP_046558917.1">
    <property type="nucleotide sequence ID" value="NZ_LAHO01000019.1"/>
</dbReference>
<keyword evidence="3 6" id="KW-0694">RNA-binding</keyword>
<evidence type="ECO:0000256" key="3">
    <source>
        <dbReference type="ARBA" id="ARBA00022884"/>
    </source>
</evidence>
<organism evidence="8 9">
    <name type="scientific">Arsukibacterium ikkense</name>
    <dbReference type="NCBI Taxonomy" id="336831"/>
    <lineage>
        <taxon>Bacteria</taxon>
        <taxon>Pseudomonadati</taxon>
        <taxon>Pseudomonadota</taxon>
        <taxon>Gammaproteobacteria</taxon>
        <taxon>Chromatiales</taxon>
        <taxon>Chromatiaceae</taxon>
        <taxon>Arsukibacterium</taxon>
    </lineage>
</organism>
<keyword evidence="2 6" id="KW-0889">Transcription antitermination</keyword>
<gene>
    <name evidence="6 8" type="primary">nusB</name>
    <name evidence="8" type="ORF">WG68_17000</name>
</gene>
<dbReference type="InterPro" id="IPR011605">
    <property type="entry name" value="NusB_fam"/>
</dbReference>
<dbReference type="OrthoDB" id="9789556at2"/>
<dbReference type="SUPFAM" id="SSF48013">
    <property type="entry name" value="NusB-like"/>
    <property type="match status" value="1"/>
</dbReference>
<dbReference type="GO" id="GO:0005829">
    <property type="term" value="C:cytosol"/>
    <property type="evidence" value="ECO:0007669"/>
    <property type="project" value="TreeGrafter"/>
</dbReference>
<evidence type="ECO:0000256" key="1">
    <source>
        <dbReference type="ARBA" id="ARBA00005952"/>
    </source>
</evidence>
<dbReference type="InterPro" id="IPR006027">
    <property type="entry name" value="NusB_RsmB_TIM44"/>
</dbReference>
<dbReference type="AlphaFoldDB" id="A0A0M2V0Q5"/>
<dbReference type="GO" id="GO:0006353">
    <property type="term" value="P:DNA-templated transcription termination"/>
    <property type="evidence" value="ECO:0007669"/>
    <property type="project" value="UniProtKB-UniRule"/>
</dbReference>
<feature type="domain" description="NusB/RsmB/TIM44" evidence="7">
    <location>
        <begin position="7"/>
        <end position="132"/>
    </location>
</feature>
<accession>A0A0M2V0Q5</accession>
<dbReference type="Gene3D" id="1.10.940.10">
    <property type="entry name" value="NusB-like"/>
    <property type="match status" value="1"/>
</dbReference>
<dbReference type="GO" id="GO:0031564">
    <property type="term" value="P:transcription antitermination"/>
    <property type="evidence" value="ECO:0007669"/>
    <property type="project" value="UniProtKB-KW"/>
</dbReference>
<dbReference type="GO" id="GO:0003723">
    <property type="term" value="F:RNA binding"/>
    <property type="evidence" value="ECO:0007669"/>
    <property type="project" value="UniProtKB-UniRule"/>
</dbReference>
<dbReference type="Proteomes" id="UP000034228">
    <property type="component" value="Unassembled WGS sequence"/>
</dbReference>
<name>A0A0M2V0Q5_9GAMM</name>
<evidence type="ECO:0000256" key="2">
    <source>
        <dbReference type="ARBA" id="ARBA00022814"/>
    </source>
</evidence>
<evidence type="ECO:0000256" key="4">
    <source>
        <dbReference type="ARBA" id="ARBA00023015"/>
    </source>
</evidence>
<dbReference type="CDD" id="cd00619">
    <property type="entry name" value="Terminator_NusB"/>
    <property type="match status" value="1"/>
</dbReference>
<keyword evidence="4 6" id="KW-0805">Transcription regulation</keyword>
<dbReference type="EMBL" id="LAHO01000019">
    <property type="protein sequence ID" value="KKO44156.1"/>
    <property type="molecule type" value="Genomic_DNA"/>
</dbReference>
<dbReference type="FunFam" id="1.10.940.10:FF:000001">
    <property type="entry name" value="Transcription antitermination factor NusB"/>
    <property type="match status" value="1"/>
</dbReference>
<sequence>MKPNVRRQSRSLAVQGIYSWQVSHNPIADIEQQLLLENNVKQLDVAYFQDILRGVVLHHSKLDEALKPYLERPFEDVDLVEKAVLRVSAYELKYRLDVPYKVVINEAIELAKAFAADDSHKFVNGILDKAVRVLRTN</sequence>
<comment type="similarity">
    <text evidence="1 6">Belongs to the NusB family.</text>
</comment>
<evidence type="ECO:0000313" key="8">
    <source>
        <dbReference type="EMBL" id="KKO44156.1"/>
    </source>
</evidence>
<dbReference type="PATRIC" id="fig|336831.14.peg.1904"/>
<keyword evidence="5 6" id="KW-0804">Transcription</keyword>
<comment type="function">
    <text evidence="6">Involved in transcription antitermination. Required for transcription of ribosomal RNA (rRNA) genes. Binds specifically to the boxA antiterminator sequence of the ribosomal RNA (rrn) operons.</text>
</comment>
<reference evidence="8 9" key="1">
    <citation type="submission" date="2015-03" db="EMBL/GenBank/DDBJ databases">
        <title>Draft genome sequences of two protease-producing strains of Arsukibacterium isolated from two cold and alkaline environments.</title>
        <authorList>
            <person name="Lylloff J.E."/>
            <person name="Skov L.B."/>
            <person name="Jepsen M."/>
            <person name="Hallin P.F."/>
            <person name="Sorensen S.J."/>
            <person name="Stougaard P."/>
            <person name="Glaring M.A."/>
        </authorList>
    </citation>
    <scope>NUCLEOTIDE SEQUENCE [LARGE SCALE GENOMIC DNA]</scope>
    <source>
        <strain evidence="8 9">GCM72</strain>
    </source>
</reference>
<dbReference type="PANTHER" id="PTHR11078:SF3">
    <property type="entry name" value="ANTITERMINATION NUSB DOMAIN-CONTAINING PROTEIN"/>
    <property type="match status" value="1"/>
</dbReference>
<keyword evidence="9" id="KW-1185">Reference proteome</keyword>
<dbReference type="HAMAP" id="MF_00073">
    <property type="entry name" value="NusB"/>
    <property type="match status" value="1"/>
</dbReference>
<dbReference type="STRING" id="336831.WG68_17000"/>
<proteinExistence type="inferred from homology"/>